<dbReference type="Proteomes" id="UP001597641">
    <property type="component" value="Unassembled WGS sequence"/>
</dbReference>
<organism evidence="2 3">
    <name type="scientific">Pontibacter toksunensis</name>
    <dbReference type="NCBI Taxonomy" id="1332631"/>
    <lineage>
        <taxon>Bacteria</taxon>
        <taxon>Pseudomonadati</taxon>
        <taxon>Bacteroidota</taxon>
        <taxon>Cytophagia</taxon>
        <taxon>Cytophagales</taxon>
        <taxon>Hymenobacteraceae</taxon>
        <taxon>Pontibacter</taxon>
    </lineage>
</organism>
<dbReference type="EMBL" id="JBHUOX010000001">
    <property type="protein sequence ID" value="MFD2998980.1"/>
    <property type="molecule type" value="Genomic_DNA"/>
</dbReference>
<keyword evidence="3" id="KW-1185">Reference proteome</keyword>
<dbReference type="PANTHER" id="PTHR42850">
    <property type="entry name" value="METALLOPHOSPHOESTERASE"/>
    <property type="match status" value="1"/>
</dbReference>
<feature type="domain" description="Calcineurin-like phosphoesterase" evidence="1">
    <location>
        <begin position="20"/>
        <end position="215"/>
    </location>
</feature>
<sequence>MAAQLQHEYDFLTLRDEQGPFHIVGDVHGCFEELLELLQRLNYRIAFNEQDQRYEVQPPDHFKALFVGDLVDRGPNSPEVLRLVMDMVAAGQAYCVSGNHDNKLYRKLLGHQVQVRHGLELTVAQMEKYPPAFHERVKSFLGSLPHHIILDQGRLVLAHAGLEENLHGRNNKKVQAMCLYGPTTGAQDEKGLPVRLDWAAAYCGKAIVVYGHTPVFKPFWRNNTINIDTGCVFGGSLTALTYPHHELTVINAFRKYADPTRPFIHHHPHAQQPSSSPSS</sequence>
<dbReference type="Pfam" id="PF00149">
    <property type="entry name" value="Metallophos"/>
    <property type="match status" value="1"/>
</dbReference>
<evidence type="ECO:0000313" key="2">
    <source>
        <dbReference type="EMBL" id="MFD2998980.1"/>
    </source>
</evidence>
<dbReference type="InterPro" id="IPR006186">
    <property type="entry name" value="Ser/Thr-sp_prot-phosphatase"/>
</dbReference>
<protein>
    <submittedName>
        <fullName evidence="2">Metallophosphoesterase</fullName>
    </submittedName>
</protein>
<dbReference type="InterPro" id="IPR041780">
    <property type="entry name" value="MPP_PrpE-like"/>
</dbReference>
<reference evidence="3" key="1">
    <citation type="journal article" date="2019" name="Int. J. Syst. Evol. Microbiol.">
        <title>The Global Catalogue of Microorganisms (GCM) 10K type strain sequencing project: providing services to taxonomists for standard genome sequencing and annotation.</title>
        <authorList>
            <consortium name="The Broad Institute Genomics Platform"/>
            <consortium name="The Broad Institute Genome Sequencing Center for Infectious Disease"/>
            <person name="Wu L."/>
            <person name="Ma J."/>
        </authorList>
    </citation>
    <scope>NUCLEOTIDE SEQUENCE [LARGE SCALE GENOMIC DNA]</scope>
    <source>
        <strain evidence="3">KCTC 23984</strain>
    </source>
</reference>
<dbReference type="InterPro" id="IPR029052">
    <property type="entry name" value="Metallo-depent_PP-like"/>
</dbReference>
<dbReference type="PANTHER" id="PTHR42850:SF7">
    <property type="entry name" value="BIS(5'-NUCLEOSYL)-TETRAPHOSPHATASE PRPE [ASYMMETRICAL]"/>
    <property type="match status" value="1"/>
</dbReference>
<dbReference type="CDD" id="cd07423">
    <property type="entry name" value="MPP_Prp_like"/>
    <property type="match status" value="1"/>
</dbReference>
<dbReference type="InterPro" id="IPR050126">
    <property type="entry name" value="Ap4A_hydrolase"/>
</dbReference>
<dbReference type="RefSeq" id="WP_377479689.1">
    <property type="nucleotide sequence ID" value="NZ_JBHUOX010000001.1"/>
</dbReference>
<dbReference type="Gene3D" id="3.60.21.10">
    <property type="match status" value="1"/>
</dbReference>
<dbReference type="PRINTS" id="PR00114">
    <property type="entry name" value="STPHPHTASE"/>
</dbReference>
<comment type="caution">
    <text evidence="2">The sequence shown here is derived from an EMBL/GenBank/DDBJ whole genome shotgun (WGS) entry which is preliminary data.</text>
</comment>
<dbReference type="SUPFAM" id="SSF56300">
    <property type="entry name" value="Metallo-dependent phosphatases"/>
    <property type="match status" value="1"/>
</dbReference>
<gene>
    <name evidence="2" type="ORF">ACFS7Z_01295</name>
</gene>
<name>A0ABW6BM97_9BACT</name>
<dbReference type="InterPro" id="IPR004843">
    <property type="entry name" value="Calcineurin-like_PHP"/>
</dbReference>
<proteinExistence type="predicted"/>
<evidence type="ECO:0000313" key="3">
    <source>
        <dbReference type="Proteomes" id="UP001597641"/>
    </source>
</evidence>
<evidence type="ECO:0000259" key="1">
    <source>
        <dbReference type="Pfam" id="PF00149"/>
    </source>
</evidence>
<accession>A0ABW6BM97</accession>